<accession>A0ABT4ENS4</accession>
<evidence type="ECO:0000313" key="2">
    <source>
        <dbReference type="EMBL" id="MCY9547312.1"/>
    </source>
</evidence>
<comment type="caution">
    <text evidence="2">The sequence shown here is derived from an EMBL/GenBank/DDBJ whole genome shotgun (WGS) entry which is preliminary data.</text>
</comment>
<dbReference type="InterPro" id="IPR010359">
    <property type="entry name" value="IrrE_HExxH"/>
</dbReference>
<organism evidence="2 3">
    <name type="scientific">Lysinibacillus xylanilyticus</name>
    <dbReference type="NCBI Taxonomy" id="582475"/>
    <lineage>
        <taxon>Bacteria</taxon>
        <taxon>Bacillati</taxon>
        <taxon>Bacillota</taxon>
        <taxon>Bacilli</taxon>
        <taxon>Bacillales</taxon>
        <taxon>Bacillaceae</taxon>
        <taxon>Lysinibacillus</taxon>
    </lineage>
</organism>
<keyword evidence="3" id="KW-1185">Reference proteome</keyword>
<evidence type="ECO:0000259" key="1">
    <source>
        <dbReference type="Pfam" id="PF06114"/>
    </source>
</evidence>
<dbReference type="Proteomes" id="UP001527052">
    <property type="component" value="Unassembled WGS sequence"/>
</dbReference>
<evidence type="ECO:0000313" key="3">
    <source>
        <dbReference type="Proteomes" id="UP001527052"/>
    </source>
</evidence>
<name>A0ABT4ENS4_9BACI</name>
<sequence>MYSYDTLLDECNDLEIEVYEMDNMKSKGLYGDNVIWINKSLPSISEKCCILAEEVGHHHTTTGDILDLSSVENRKQELKARAWAYERLIPFSKIIQAHKLHITNRYELSEFLNVTEDFLDDALDWYKSKFGLYVSIDNFTICFEPLGVLEWFEWIETPKLKYQA</sequence>
<dbReference type="Pfam" id="PF06114">
    <property type="entry name" value="Peptidase_M78"/>
    <property type="match status" value="1"/>
</dbReference>
<protein>
    <submittedName>
        <fullName evidence="2">ImmA/IrrE family metallo-endopeptidase</fullName>
    </submittedName>
</protein>
<reference evidence="2 3" key="1">
    <citation type="submission" date="2022-05" db="EMBL/GenBank/DDBJ databases">
        <title>Genome Sequencing of Bee-Associated Microbes.</title>
        <authorList>
            <person name="Dunlap C."/>
        </authorList>
    </citation>
    <scope>NUCLEOTIDE SEQUENCE [LARGE SCALE GENOMIC DNA]</scope>
    <source>
        <strain evidence="2 3">NRRL BD-083</strain>
    </source>
</reference>
<feature type="domain" description="IrrE N-terminal-like" evidence="1">
    <location>
        <begin position="12"/>
        <end position="121"/>
    </location>
</feature>
<gene>
    <name evidence="2" type="ORF">M5W82_10120</name>
</gene>
<dbReference type="RefSeq" id="WP_268637393.1">
    <property type="nucleotide sequence ID" value="NZ_JAMDLZ010000017.1"/>
</dbReference>
<dbReference type="EMBL" id="JAMDLZ010000017">
    <property type="protein sequence ID" value="MCY9547312.1"/>
    <property type="molecule type" value="Genomic_DNA"/>
</dbReference>
<proteinExistence type="predicted"/>